<dbReference type="AlphaFoldDB" id="A0A834YHH5"/>
<comment type="caution">
    <text evidence="5">The sequence shown here is derived from an EMBL/GenBank/DDBJ whole genome shotgun (WGS) entry which is preliminary data.</text>
</comment>
<dbReference type="Proteomes" id="UP000655225">
    <property type="component" value="Unassembled WGS sequence"/>
</dbReference>
<keyword evidence="1" id="KW-0341">Growth regulation</keyword>
<feature type="compositionally biased region" description="Basic and acidic residues" evidence="4">
    <location>
        <begin position="84"/>
        <end position="94"/>
    </location>
</feature>
<reference evidence="5 6" key="1">
    <citation type="submission" date="2020-04" db="EMBL/GenBank/DDBJ databases">
        <title>Plant Genome Project.</title>
        <authorList>
            <person name="Zhang R.-G."/>
        </authorList>
    </citation>
    <scope>NUCLEOTIDE SEQUENCE [LARGE SCALE GENOMIC DNA]</scope>
    <source>
        <strain evidence="5">YNK0</strain>
        <tissue evidence="5">Leaf</tissue>
    </source>
</reference>
<dbReference type="InterPro" id="IPR044989">
    <property type="entry name" value="TAC1"/>
</dbReference>
<proteinExistence type="inferred from homology"/>
<organism evidence="5 6">
    <name type="scientific">Tetracentron sinense</name>
    <name type="common">Spur-leaf</name>
    <dbReference type="NCBI Taxonomy" id="13715"/>
    <lineage>
        <taxon>Eukaryota</taxon>
        <taxon>Viridiplantae</taxon>
        <taxon>Streptophyta</taxon>
        <taxon>Embryophyta</taxon>
        <taxon>Tracheophyta</taxon>
        <taxon>Spermatophyta</taxon>
        <taxon>Magnoliopsida</taxon>
        <taxon>Trochodendrales</taxon>
        <taxon>Trochodendraceae</taxon>
        <taxon>Tetracentron</taxon>
    </lineage>
</organism>
<sequence>MKIFNYVHRKFLQKVDSSTISQRKDGFAQDAKKPKTVTNEADTAALLEPVNLVDVLDGWKDGILTIGTFGFDHVKASQELPEEYSVKEEEHSVTEDEGDDLEDEELQPLVVKAFKQEFEKVFSSNPDADVPKPHLLTTVDDTPLFRFLESPKVKFDSENGKKKKKGERTTLADLFSADLDVSGKSDSDELPPDSGKKPALRTKHGLSFAKKFVSRKGEDSHPIRKLHQMMRKMLKKKIHPELEGKIHGMAGSEEISDNVLGEVSHILSVNGGTNELVSLLQDAVFST</sequence>
<dbReference type="PANTHER" id="PTHR38366">
    <property type="entry name" value="NAD-DEPENDENT PROTEIN DEACETYLASE HST1-LIKE PROTEIN"/>
    <property type="match status" value="1"/>
</dbReference>
<evidence type="ECO:0000256" key="1">
    <source>
        <dbReference type="ARBA" id="ARBA00022604"/>
    </source>
</evidence>
<protein>
    <recommendedName>
        <fullName evidence="3">Protein TILLER ANGLE CONTROL 1</fullName>
    </recommendedName>
</protein>
<gene>
    <name evidence="5" type="ORF">HHK36_027418</name>
</gene>
<dbReference type="EMBL" id="JABCRI010000021">
    <property type="protein sequence ID" value="KAF8379952.1"/>
    <property type="molecule type" value="Genomic_DNA"/>
</dbReference>
<keyword evidence="6" id="KW-1185">Reference proteome</keyword>
<accession>A0A834YHH5</accession>
<evidence type="ECO:0000313" key="5">
    <source>
        <dbReference type="EMBL" id="KAF8379952.1"/>
    </source>
</evidence>
<dbReference type="GO" id="GO:0001763">
    <property type="term" value="P:morphogenesis of a branching structure"/>
    <property type="evidence" value="ECO:0007669"/>
    <property type="project" value="InterPro"/>
</dbReference>
<dbReference type="OrthoDB" id="1922866at2759"/>
<evidence type="ECO:0000256" key="3">
    <source>
        <dbReference type="ARBA" id="ARBA00026138"/>
    </source>
</evidence>
<feature type="region of interest" description="Disordered" evidence="4">
    <location>
        <begin position="181"/>
        <end position="201"/>
    </location>
</feature>
<dbReference type="PANTHER" id="PTHR38366:SF1">
    <property type="entry name" value="PROTEIN TILLER ANGLE CONTROL 1"/>
    <property type="match status" value="1"/>
</dbReference>
<evidence type="ECO:0000313" key="6">
    <source>
        <dbReference type="Proteomes" id="UP000655225"/>
    </source>
</evidence>
<feature type="region of interest" description="Disordered" evidence="4">
    <location>
        <begin position="83"/>
        <end position="102"/>
    </location>
</feature>
<comment type="similarity">
    <text evidence="2">Belongs to the TAC family.</text>
</comment>
<name>A0A834YHH5_TETSI</name>
<evidence type="ECO:0000256" key="4">
    <source>
        <dbReference type="SAM" id="MobiDB-lite"/>
    </source>
</evidence>
<evidence type="ECO:0000256" key="2">
    <source>
        <dbReference type="ARBA" id="ARBA00025796"/>
    </source>
</evidence>
<dbReference type="OMA" id="TFEHNFE"/>